<dbReference type="Proteomes" id="UP000004810">
    <property type="component" value="Unassembled WGS sequence"/>
</dbReference>
<evidence type="ECO:0000313" key="2">
    <source>
        <dbReference type="Proteomes" id="UP000004810"/>
    </source>
</evidence>
<organism evidence="1 2">
    <name type="scientific">Wuchereria bancrofti</name>
    <dbReference type="NCBI Taxonomy" id="6293"/>
    <lineage>
        <taxon>Eukaryota</taxon>
        <taxon>Metazoa</taxon>
        <taxon>Ecdysozoa</taxon>
        <taxon>Nematoda</taxon>
        <taxon>Chromadorea</taxon>
        <taxon>Rhabditida</taxon>
        <taxon>Spirurina</taxon>
        <taxon>Spiruromorpha</taxon>
        <taxon>Filarioidea</taxon>
        <taxon>Onchocercidae</taxon>
        <taxon>Wuchereria</taxon>
    </lineage>
</organism>
<proteinExistence type="predicted"/>
<dbReference type="AlphaFoldDB" id="J9ENG4"/>
<sequence length="52" mass="5685">INLSLTAVGVFLLAREGYRGFPALLAQRQRCGKLADGQMFTCIASLLHECQC</sequence>
<evidence type="ECO:0000313" key="1">
    <source>
        <dbReference type="EMBL" id="EJW83728.1"/>
    </source>
</evidence>
<feature type="non-terminal residue" evidence="1">
    <location>
        <position position="1"/>
    </location>
</feature>
<gene>
    <name evidence="1" type="ORF">WUBG_05360</name>
</gene>
<reference evidence="2" key="1">
    <citation type="submission" date="2012-08" db="EMBL/GenBank/DDBJ databases">
        <title>The Genome Sequence of Wuchereria bancrofti.</title>
        <authorList>
            <person name="Nutman T.B."/>
            <person name="Fink D.L."/>
            <person name="Russ C."/>
            <person name="Young S."/>
            <person name="Zeng Q."/>
            <person name="Koehrsen M."/>
            <person name="Alvarado L."/>
            <person name="Berlin A."/>
            <person name="Chapman S.B."/>
            <person name="Chen Z."/>
            <person name="Freedman E."/>
            <person name="Gellesch M."/>
            <person name="Goldberg J."/>
            <person name="Griggs A."/>
            <person name="Gujja S."/>
            <person name="Heilman E.R."/>
            <person name="Heiman D."/>
            <person name="Hepburn T."/>
            <person name="Howarth C."/>
            <person name="Jen D."/>
            <person name="Larson L."/>
            <person name="Lewis B."/>
            <person name="Mehta T."/>
            <person name="Park D."/>
            <person name="Pearson M."/>
            <person name="Roberts A."/>
            <person name="Saif S."/>
            <person name="Shea T."/>
            <person name="Shenoy N."/>
            <person name="Sisk P."/>
            <person name="Stolte C."/>
            <person name="Sykes S."/>
            <person name="Walk T."/>
            <person name="White J."/>
            <person name="Yandava C."/>
            <person name="Haas B."/>
            <person name="Henn M.R."/>
            <person name="Nusbaum C."/>
            <person name="Birren B."/>
        </authorList>
    </citation>
    <scope>NUCLEOTIDE SEQUENCE [LARGE SCALE GENOMIC DNA]</scope>
    <source>
        <strain evidence="2">NA</strain>
    </source>
</reference>
<protein>
    <submittedName>
        <fullName evidence="1">Uncharacterized protein</fullName>
    </submittedName>
</protein>
<comment type="caution">
    <text evidence="1">The sequence shown here is derived from an EMBL/GenBank/DDBJ whole genome shotgun (WGS) entry which is preliminary data.</text>
</comment>
<accession>J9ENG4</accession>
<name>J9ENG4_WUCBA</name>
<dbReference type="EMBL" id="ADBV01002022">
    <property type="protein sequence ID" value="EJW83728.1"/>
    <property type="molecule type" value="Genomic_DNA"/>
</dbReference>